<dbReference type="InterPro" id="IPR008942">
    <property type="entry name" value="ENTH_VHS"/>
</dbReference>
<dbReference type="SMART" id="SM00648">
    <property type="entry name" value="SWAP"/>
    <property type="match status" value="1"/>
</dbReference>
<dbReference type="VEuPathDB" id="AmoebaDB:DICPUDRAFT_38760"/>
<feature type="domain" description="RRM" evidence="4">
    <location>
        <begin position="219"/>
        <end position="291"/>
    </location>
</feature>
<dbReference type="EMBL" id="GL871208">
    <property type="protein sequence ID" value="EGC32172.1"/>
    <property type="molecule type" value="Genomic_DNA"/>
</dbReference>
<dbReference type="Gene3D" id="3.30.70.330">
    <property type="match status" value="2"/>
</dbReference>
<dbReference type="OrthoDB" id="2017782at2759"/>
<evidence type="ECO:0000259" key="5">
    <source>
        <dbReference type="PROSITE" id="PS50128"/>
    </source>
</evidence>
<feature type="non-terminal residue" evidence="7">
    <location>
        <position position="587"/>
    </location>
</feature>
<evidence type="ECO:0000259" key="4">
    <source>
        <dbReference type="PROSITE" id="PS50102"/>
    </source>
</evidence>
<dbReference type="SUPFAM" id="SSF54928">
    <property type="entry name" value="RNA-binding domain, RBD"/>
    <property type="match status" value="2"/>
</dbReference>
<evidence type="ECO:0000256" key="3">
    <source>
        <dbReference type="SAM" id="MobiDB-lite"/>
    </source>
</evidence>
<dbReference type="STRING" id="5786.F0ZV64"/>
<dbReference type="InterPro" id="IPR006569">
    <property type="entry name" value="CID_dom"/>
</dbReference>
<evidence type="ECO:0000259" key="6">
    <source>
        <dbReference type="PROSITE" id="PS51391"/>
    </source>
</evidence>
<feature type="region of interest" description="Disordered" evidence="3">
    <location>
        <begin position="20"/>
        <end position="122"/>
    </location>
</feature>
<dbReference type="AlphaFoldDB" id="F0ZV64"/>
<feature type="domain" description="CID" evidence="6">
    <location>
        <begin position="442"/>
        <end position="585"/>
    </location>
</feature>
<protein>
    <recommendedName>
        <fullName evidence="9">CID domain-containing protein</fullName>
    </recommendedName>
</protein>
<feature type="domain" description="RRM" evidence="4">
    <location>
        <begin position="117"/>
        <end position="189"/>
    </location>
</feature>
<evidence type="ECO:0000256" key="1">
    <source>
        <dbReference type="ARBA" id="ARBA00022884"/>
    </source>
</evidence>
<dbReference type="KEGG" id="dpp:DICPUDRAFT_38760"/>
<organism evidence="7 8">
    <name type="scientific">Dictyostelium purpureum</name>
    <name type="common">Slime mold</name>
    <dbReference type="NCBI Taxonomy" id="5786"/>
    <lineage>
        <taxon>Eukaryota</taxon>
        <taxon>Amoebozoa</taxon>
        <taxon>Evosea</taxon>
        <taxon>Eumycetozoa</taxon>
        <taxon>Dictyostelia</taxon>
        <taxon>Dictyosteliales</taxon>
        <taxon>Dictyosteliaceae</taxon>
        <taxon>Dictyostelium</taxon>
    </lineage>
</organism>
<dbReference type="InterPro" id="IPR000504">
    <property type="entry name" value="RRM_dom"/>
</dbReference>
<dbReference type="InterPro" id="IPR035979">
    <property type="entry name" value="RBD_domain_sf"/>
</dbReference>
<dbReference type="PANTHER" id="PTHR23140">
    <property type="entry name" value="RNA PROCESSING PROTEIN LD23810P"/>
    <property type="match status" value="1"/>
</dbReference>
<dbReference type="GO" id="GO:0003723">
    <property type="term" value="F:RNA binding"/>
    <property type="evidence" value="ECO:0000318"/>
    <property type="project" value="GO_Central"/>
</dbReference>
<feature type="compositionally biased region" description="Pro residues" evidence="3">
    <location>
        <begin position="315"/>
        <end position="326"/>
    </location>
</feature>
<dbReference type="RefSeq" id="XP_003291310.1">
    <property type="nucleotide sequence ID" value="XM_003291262.1"/>
</dbReference>
<dbReference type="PROSITE" id="PS51391">
    <property type="entry name" value="CID"/>
    <property type="match status" value="1"/>
</dbReference>
<accession>F0ZV64</accession>
<dbReference type="FunCoup" id="F0ZV64">
    <property type="interactions" value="11"/>
</dbReference>
<feature type="compositionally biased region" description="Low complexity" evidence="3">
    <location>
        <begin position="36"/>
        <end position="92"/>
    </location>
</feature>
<dbReference type="Gene3D" id="1.25.40.90">
    <property type="match status" value="1"/>
</dbReference>
<dbReference type="InterPro" id="IPR035967">
    <property type="entry name" value="SWAP/Surp_sf"/>
</dbReference>
<dbReference type="InterPro" id="IPR000061">
    <property type="entry name" value="Surp"/>
</dbReference>
<dbReference type="Pfam" id="PF04818">
    <property type="entry name" value="CID"/>
    <property type="match status" value="1"/>
</dbReference>
<dbReference type="PANTHER" id="PTHR23140:SF2">
    <property type="match status" value="1"/>
</dbReference>
<dbReference type="InParanoid" id="F0ZV64"/>
<evidence type="ECO:0000313" key="7">
    <source>
        <dbReference type="EMBL" id="EGC32172.1"/>
    </source>
</evidence>
<evidence type="ECO:0000313" key="8">
    <source>
        <dbReference type="Proteomes" id="UP000001064"/>
    </source>
</evidence>
<dbReference type="Pfam" id="PF00076">
    <property type="entry name" value="RRM_1"/>
    <property type="match status" value="2"/>
</dbReference>
<dbReference type="GO" id="GO:0006396">
    <property type="term" value="P:RNA processing"/>
    <property type="evidence" value="ECO:0007669"/>
    <property type="project" value="InterPro"/>
</dbReference>
<gene>
    <name evidence="7" type="ORF">DICPUDRAFT_38760</name>
</gene>
<dbReference type="PROSITE" id="PS50128">
    <property type="entry name" value="SURP"/>
    <property type="match status" value="1"/>
</dbReference>
<evidence type="ECO:0000256" key="2">
    <source>
        <dbReference type="PROSITE-ProRule" id="PRU00176"/>
    </source>
</evidence>
<feature type="compositionally biased region" description="Low complexity" evidence="3">
    <location>
        <begin position="403"/>
        <end position="437"/>
    </location>
</feature>
<dbReference type="OMA" id="WKLWTIK"/>
<dbReference type="GeneID" id="10507485"/>
<dbReference type="CDD" id="cd00590">
    <property type="entry name" value="RRM_SF"/>
    <property type="match status" value="2"/>
</dbReference>
<dbReference type="SUPFAM" id="SSF48464">
    <property type="entry name" value="ENTH/VHS domain"/>
    <property type="match status" value="1"/>
</dbReference>
<proteinExistence type="predicted"/>
<dbReference type="Proteomes" id="UP000001064">
    <property type="component" value="Unassembled WGS sequence"/>
</dbReference>
<keyword evidence="1 2" id="KW-0694">RNA-binding</keyword>
<dbReference type="GO" id="GO:0005634">
    <property type="term" value="C:nucleus"/>
    <property type="evidence" value="ECO:0000318"/>
    <property type="project" value="GO_Central"/>
</dbReference>
<sequence>LNMNAFSNDGSFMEQFLKRQRVNEDGSSAGVGQDEQNQYSDQGYNGGYNDYYNNQQQPGQDGYNDYYNNSSNNSGNSSYPPHQQQSSYQSHTQPPPPYNNSLPPHLQGSGKPTEPTKIVWAGNVHPDSSEDEIRGLFSQFGYIQAIKIIPAKQCAFITFGDVNAAIAAQYNLNGTPIRGYPLKLGFGKVENAPAAFQQQQQQPHFNKPPHHLQEEVPTKNLWLGNIGPSVTSETLKQLFDQFGNVDNIRILVGRGCAFVNFFTVESAIAARNNLTGTMVCGMPLKINFRKEDESYKSRFGGPPTQGDDQSQQPSQLPPGRPGMRPPRPPRENQIPLPAPPPQNPSEQQIIDKFAEYVHRVGPRLETFTADKQTNNPLFSFLKPRSPTNDYYKWKLWTIKNPDTHSSTTTTSDTPNQNSPTNNNNNSTNNNNQQQSNYPQTYLTDSEVAEFKEILSSLTTSRQSITNCKNWIMAHSANALEVISLVVVYFQDNQNLPFPQKLNILHVLNDCLHNSSSKRPTPDDWVSDEFARNIKEYLPFIVGTVASNEPPENQEKVFKVLLIWENQKFYDTQFIDSLKSEATDEENE</sequence>
<dbReference type="SUPFAM" id="SSF109905">
    <property type="entry name" value="Surp module (SWAP domain)"/>
    <property type="match status" value="1"/>
</dbReference>
<keyword evidence="8" id="KW-1185">Reference proteome</keyword>
<reference evidence="8" key="1">
    <citation type="journal article" date="2011" name="Genome Biol.">
        <title>Comparative genomics of the social amoebae Dictyostelium discoideum and Dictyostelium purpureum.</title>
        <authorList>
            <consortium name="US DOE Joint Genome Institute (JGI-PGF)"/>
            <person name="Sucgang R."/>
            <person name="Kuo A."/>
            <person name="Tian X."/>
            <person name="Salerno W."/>
            <person name="Parikh A."/>
            <person name="Feasley C.L."/>
            <person name="Dalin E."/>
            <person name="Tu H."/>
            <person name="Huang E."/>
            <person name="Barry K."/>
            <person name="Lindquist E."/>
            <person name="Shapiro H."/>
            <person name="Bruce D."/>
            <person name="Schmutz J."/>
            <person name="Salamov A."/>
            <person name="Fey P."/>
            <person name="Gaudet P."/>
            <person name="Anjard C."/>
            <person name="Babu M.M."/>
            <person name="Basu S."/>
            <person name="Bushmanova Y."/>
            <person name="van der Wel H."/>
            <person name="Katoh-Kurasawa M."/>
            <person name="Dinh C."/>
            <person name="Coutinho P.M."/>
            <person name="Saito T."/>
            <person name="Elias M."/>
            <person name="Schaap P."/>
            <person name="Kay R.R."/>
            <person name="Henrissat B."/>
            <person name="Eichinger L."/>
            <person name="Rivero F."/>
            <person name="Putnam N.H."/>
            <person name="West C.M."/>
            <person name="Loomis W.F."/>
            <person name="Chisholm R.L."/>
            <person name="Shaulsky G."/>
            <person name="Strassmann J.E."/>
            <person name="Queller D.C."/>
            <person name="Kuspa A."/>
            <person name="Grigoriev I.V."/>
        </authorList>
    </citation>
    <scope>NUCLEOTIDE SEQUENCE [LARGE SCALE GENOMIC DNA]</scope>
    <source>
        <strain evidence="8">QSDP1</strain>
    </source>
</reference>
<dbReference type="Pfam" id="PF01805">
    <property type="entry name" value="Surp"/>
    <property type="match status" value="1"/>
</dbReference>
<feature type="compositionally biased region" description="Low complexity" evidence="3">
    <location>
        <begin position="300"/>
        <end position="314"/>
    </location>
</feature>
<dbReference type="Gene3D" id="1.10.10.790">
    <property type="entry name" value="Surp module"/>
    <property type="match status" value="1"/>
</dbReference>
<name>F0ZV64_DICPU</name>
<dbReference type="SMART" id="SM00582">
    <property type="entry name" value="RPR"/>
    <property type="match status" value="1"/>
</dbReference>
<feature type="domain" description="SURP motif" evidence="5">
    <location>
        <begin position="349"/>
        <end position="391"/>
    </location>
</feature>
<evidence type="ECO:0008006" key="9">
    <source>
        <dbReference type="Google" id="ProtNLM"/>
    </source>
</evidence>
<feature type="region of interest" description="Disordered" evidence="3">
    <location>
        <begin position="293"/>
        <end position="346"/>
    </location>
</feature>
<dbReference type="InterPro" id="IPR012677">
    <property type="entry name" value="Nucleotide-bd_a/b_plait_sf"/>
</dbReference>
<dbReference type="eggNOG" id="KOG0151">
    <property type="taxonomic scope" value="Eukaryota"/>
</dbReference>
<dbReference type="SMART" id="SM00360">
    <property type="entry name" value="RRM"/>
    <property type="match status" value="2"/>
</dbReference>
<dbReference type="InterPro" id="IPR051485">
    <property type="entry name" value="SR-CTD_assoc_factor"/>
</dbReference>
<feature type="region of interest" description="Disordered" evidence="3">
    <location>
        <begin position="401"/>
        <end position="437"/>
    </location>
</feature>
<dbReference type="PROSITE" id="PS50102">
    <property type="entry name" value="RRM"/>
    <property type="match status" value="2"/>
</dbReference>